<gene>
    <name evidence="5" type="ORF">FYJ35_07095</name>
</gene>
<evidence type="ECO:0000313" key="5">
    <source>
        <dbReference type="EMBL" id="MSS14811.1"/>
    </source>
</evidence>
<feature type="domain" description="4Fe-4S ferredoxin-type" evidence="4">
    <location>
        <begin position="256"/>
        <end position="286"/>
    </location>
</feature>
<dbReference type="Proteomes" id="UP000481852">
    <property type="component" value="Unassembled WGS sequence"/>
</dbReference>
<dbReference type="RefSeq" id="WP_154525023.1">
    <property type="nucleotide sequence ID" value="NZ_JAQYJL010000003.1"/>
</dbReference>
<reference evidence="5 6" key="1">
    <citation type="submission" date="2019-08" db="EMBL/GenBank/DDBJ databases">
        <title>In-depth cultivation of the pig gut microbiome towards novel bacterial diversity and tailored functional studies.</title>
        <authorList>
            <person name="Wylensek D."/>
            <person name="Hitch T.C.A."/>
            <person name="Clavel T."/>
        </authorList>
    </citation>
    <scope>NUCLEOTIDE SEQUENCE [LARGE SCALE GENOMIC DNA]</scope>
    <source>
        <strain evidence="5 6">Oil+RF-744-WCA-WT-11</strain>
    </source>
</reference>
<evidence type="ECO:0000256" key="3">
    <source>
        <dbReference type="ARBA" id="ARBA00023014"/>
    </source>
</evidence>
<comment type="caution">
    <text evidence="5">The sequence shown here is derived from an EMBL/GenBank/DDBJ whole genome shotgun (WGS) entry which is preliminary data.</text>
</comment>
<dbReference type="PROSITE" id="PS51379">
    <property type="entry name" value="4FE4S_FER_2"/>
    <property type="match status" value="2"/>
</dbReference>
<keyword evidence="1" id="KW-0479">Metal-binding</keyword>
<dbReference type="EMBL" id="VULZ01000006">
    <property type="protein sequence ID" value="MSS14811.1"/>
    <property type="molecule type" value="Genomic_DNA"/>
</dbReference>
<accession>A0A6L5X396</accession>
<dbReference type="Gene3D" id="1.10.1060.10">
    <property type="entry name" value="Alpha-helical ferredoxin"/>
    <property type="match status" value="1"/>
</dbReference>
<organism evidence="5 6">
    <name type="scientific">Porcincola intestinalis</name>
    <dbReference type="NCBI Taxonomy" id="2606632"/>
    <lineage>
        <taxon>Bacteria</taxon>
        <taxon>Bacillati</taxon>
        <taxon>Bacillota</taxon>
        <taxon>Clostridia</taxon>
        <taxon>Lachnospirales</taxon>
        <taxon>Lachnospiraceae</taxon>
        <taxon>Porcincola</taxon>
    </lineage>
</organism>
<name>A0A6L5X396_9FIRM</name>
<dbReference type="GO" id="GO:0051536">
    <property type="term" value="F:iron-sulfur cluster binding"/>
    <property type="evidence" value="ECO:0007669"/>
    <property type="project" value="UniProtKB-KW"/>
</dbReference>
<dbReference type="Pfam" id="PF13183">
    <property type="entry name" value="Fer4_8"/>
    <property type="match status" value="1"/>
</dbReference>
<proteinExistence type="predicted"/>
<feature type="domain" description="4Fe-4S ferredoxin-type" evidence="4">
    <location>
        <begin position="202"/>
        <end position="233"/>
    </location>
</feature>
<sequence length="330" mass="37349">MQELINRAKELLADGTVVRVLGWKKGDLPYNPEPHIFTSAEELEKDFIYNGFCGANLSKYMIAATKLEGKTLVFLKPCDTFSFNQLIKEHQVNRDNAYIIGVGCKGKLDHRKFAAMGLGDIAEISGIELSDACDRIHVKTIYGEEKDIDYRDVMLERCFFCKTKEHQIFDEKLLDSKDTVAEGADRFEEVRKIEAMTPAERYAFFRSELSKCIRCNACRNVCPACNCRHCVFDNTKYDTAQKANADTFEENMFHIIRAFHVAGRCTDCGECSRVCPQNIPLHLFNRKFILDADDLYGEFQAGSDTTTPGPLTAYTLHDVEPAAGLERSRG</sequence>
<evidence type="ECO:0000256" key="2">
    <source>
        <dbReference type="ARBA" id="ARBA00023004"/>
    </source>
</evidence>
<keyword evidence="3" id="KW-0411">Iron-sulfur</keyword>
<keyword evidence="2" id="KW-0408">Iron</keyword>
<dbReference type="InterPro" id="IPR017896">
    <property type="entry name" value="4Fe4S_Fe-S-bd"/>
</dbReference>
<dbReference type="InterPro" id="IPR009051">
    <property type="entry name" value="Helical_ferredxn"/>
</dbReference>
<dbReference type="PROSITE" id="PS00198">
    <property type="entry name" value="4FE4S_FER_1"/>
    <property type="match status" value="2"/>
</dbReference>
<evidence type="ECO:0000259" key="4">
    <source>
        <dbReference type="PROSITE" id="PS51379"/>
    </source>
</evidence>
<dbReference type="SUPFAM" id="SSF46548">
    <property type="entry name" value="alpha-helical ferredoxin"/>
    <property type="match status" value="1"/>
</dbReference>
<keyword evidence="6" id="KW-1185">Reference proteome</keyword>
<evidence type="ECO:0000256" key="1">
    <source>
        <dbReference type="ARBA" id="ARBA00022723"/>
    </source>
</evidence>
<dbReference type="AlphaFoldDB" id="A0A6L5X396"/>
<dbReference type="GO" id="GO:0046872">
    <property type="term" value="F:metal ion binding"/>
    <property type="evidence" value="ECO:0007669"/>
    <property type="project" value="UniProtKB-KW"/>
</dbReference>
<evidence type="ECO:0000313" key="6">
    <source>
        <dbReference type="Proteomes" id="UP000481852"/>
    </source>
</evidence>
<dbReference type="InterPro" id="IPR017900">
    <property type="entry name" value="4Fe4S_Fe_S_CS"/>
</dbReference>
<protein>
    <submittedName>
        <fullName evidence="5">4Fe-4S ferredoxin</fullName>
    </submittedName>
</protein>